<accession>A0AAV7DSZ0</accession>
<reference evidence="2 3" key="1">
    <citation type="submission" date="2021-07" db="EMBL/GenBank/DDBJ databases">
        <title>The Aristolochia fimbriata genome: insights into angiosperm evolution, floral development and chemical biosynthesis.</title>
        <authorList>
            <person name="Jiao Y."/>
        </authorList>
    </citation>
    <scope>NUCLEOTIDE SEQUENCE [LARGE SCALE GENOMIC DNA]</scope>
    <source>
        <strain evidence="2">IBCAS-2021</strain>
        <tissue evidence="2">Leaf</tissue>
    </source>
</reference>
<evidence type="ECO:0000313" key="2">
    <source>
        <dbReference type="EMBL" id="KAG9439119.1"/>
    </source>
</evidence>
<dbReference type="EMBL" id="JAINDJ010000008">
    <property type="protein sequence ID" value="KAG9439119.1"/>
    <property type="molecule type" value="Genomic_DNA"/>
</dbReference>
<proteinExistence type="predicted"/>
<evidence type="ECO:0000313" key="3">
    <source>
        <dbReference type="Proteomes" id="UP000825729"/>
    </source>
</evidence>
<feature type="region of interest" description="Disordered" evidence="1">
    <location>
        <begin position="196"/>
        <end position="218"/>
    </location>
</feature>
<dbReference type="Proteomes" id="UP000825729">
    <property type="component" value="Unassembled WGS sequence"/>
</dbReference>
<dbReference type="AlphaFoldDB" id="A0AAV7DSZ0"/>
<sequence>MDMLRILKKTDKIVRGRRELRNEVLRQSSPLIRSAVKKTVIFIMFTVQKLNWKPRIKHHWIGSYGSNITGSEATDQTVAGSGRETTRSLRRLLISPPSESTLGDCLPPLAKNRSVFTSDRLRPRSVRTHRIHPERTGQQISASLATLASNPRGSIPPLGGGKVPLERHHDAFCFLALKRPRPAAAPAFTRFVEAQGGGQRSHARGSHLYSFQTCKTPE</sequence>
<gene>
    <name evidence="2" type="ORF">H6P81_019284</name>
</gene>
<organism evidence="2 3">
    <name type="scientific">Aristolochia fimbriata</name>
    <name type="common">White veined hardy Dutchman's pipe vine</name>
    <dbReference type="NCBI Taxonomy" id="158543"/>
    <lineage>
        <taxon>Eukaryota</taxon>
        <taxon>Viridiplantae</taxon>
        <taxon>Streptophyta</taxon>
        <taxon>Embryophyta</taxon>
        <taxon>Tracheophyta</taxon>
        <taxon>Spermatophyta</taxon>
        <taxon>Magnoliopsida</taxon>
        <taxon>Magnoliidae</taxon>
        <taxon>Piperales</taxon>
        <taxon>Aristolochiaceae</taxon>
        <taxon>Aristolochia</taxon>
    </lineage>
</organism>
<name>A0AAV7DSZ0_ARIFI</name>
<keyword evidence="3" id="KW-1185">Reference proteome</keyword>
<feature type="compositionally biased region" description="Polar residues" evidence="1">
    <location>
        <begin position="209"/>
        <end position="218"/>
    </location>
</feature>
<comment type="caution">
    <text evidence="2">The sequence shown here is derived from an EMBL/GenBank/DDBJ whole genome shotgun (WGS) entry which is preliminary data.</text>
</comment>
<protein>
    <submittedName>
        <fullName evidence="2">Uncharacterized protein</fullName>
    </submittedName>
</protein>
<evidence type="ECO:0000256" key="1">
    <source>
        <dbReference type="SAM" id="MobiDB-lite"/>
    </source>
</evidence>